<organism evidence="2 3">
    <name type="scientific">Colletotrichum karsti</name>
    <dbReference type="NCBI Taxonomy" id="1095194"/>
    <lineage>
        <taxon>Eukaryota</taxon>
        <taxon>Fungi</taxon>
        <taxon>Dikarya</taxon>
        <taxon>Ascomycota</taxon>
        <taxon>Pezizomycotina</taxon>
        <taxon>Sordariomycetes</taxon>
        <taxon>Hypocreomycetidae</taxon>
        <taxon>Glomerellales</taxon>
        <taxon>Glomerellaceae</taxon>
        <taxon>Colletotrichum</taxon>
        <taxon>Colletotrichum boninense species complex</taxon>
    </lineage>
</organism>
<dbReference type="SUPFAM" id="SSF51905">
    <property type="entry name" value="FAD/NAD(P)-binding domain"/>
    <property type="match status" value="1"/>
</dbReference>
<comment type="caution">
    <text evidence="2">The sequence shown here is derived from an EMBL/GenBank/DDBJ whole genome shotgun (WGS) entry which is preliminary data.</text>
</comment>
<reference evidence="2" key="2">
    <citation type="submission" date="2020-11" db="EMBL/GenBank/DDBJ databases">
        <title>Whole genome sequencing of Colletotrichum sp.</title>
        <authorList>
            <person name="Li H."/>
        </authorList>
    </citation>
    <scope>NUCLEOTIDE SEQUENCE</scope>
    <source>
        <strain evidence="2">CkLH20</strain>
    </source>
</reference>
<dbReference type="GeneID" id="62163708"/>
<dbReference type="RefSeq" id="XP_038744242.1">
    <property type="nucleotide sequence ID" value="XM_038890634.1"/>
</dbReference>
<dbReference type="PANTHER" id="PTHR43735">
    <property type="entry name" value="APOPTOSIS-INDUCING FACTOR 1"/>
    <property type="match status" value="1"/>
</dbReference>
<gene>
    <name evidence="2" type="ORF">CkaCkLH20_07918</name>
</gene>
<name>A0A9P6I4C9_9PEZI</name>
<keyword evidence="3" id="KW-1185">Reference proteome</keyword>
<dbReference type="FunFam" id="3.50.50.100:FF:000015">
    <property type="entry name" value="Amid-like NADH oxidoreductase, putative"/>
    <property type="match status" value="1"/>
</dbReference>
<dbReference type="PRINTS" id="PR00368">
    <property type="entry name" value="FADPNR"/>
</dbReference>
<dbReference type="GO" id="GO:0005737">
    <property type="term" value="C:cytoplasm"/>
    <property type="evidence" value="ECO:0007669"/>
    <property type="project" value="TreeGrafter"/>
</dbReference>
<proteinExistence type="predicted"/>
<evidence type="ECO:0000259" key="1">
    <source>
        <dbReference type="Pfam" id="PF07992"/>
    </source>
</evidence>
<dbReference type="OrthoDB" id="202203at2759"/>
<dbReference type="PANTHER" id="PTHR43735:SF11">
    <property type="entry name" value="HYPOTHETICAL OXIDOREDUCTASE (EUROFUNG)"/>
    <property type="match status" value="1"/>
</dbReference>
<dbReference type="GO" id="GO:0004174">
    <property type="term" value="F:electron-transferring-flavoprotein dehydrogenase activity"/>
    <property type="evidence" value="ECO:0007669"/>
    <property type="project" value="TreeGrafter"/>
</dbReference>
<accession>A0A9P6I4C9</accession>
<dbReference type="InterPro" id="IPR023753">
    <property type="entry name" value="FAD/NAD-binding_dom"/>
</dbReference>
<sequence length="396" mass="42902">MLQPLKNVVVLGGSYVGLAAVEELAATLPKSHRILLVEPHSHFHHLFAFPRFAVFPNHEHKAFIPYKAAFAKSSDPSRHAVIQARAEAVRRNSLVLDRDWQGSKEVPFEFLVVTTGTRLPSPGTMQHDDKASSITSLQSYQKSVQKASSIVIIGGGAVGVQMATDLKELYPEKEVTLVHSREHLMPLYNTKLSDIIKTRFNELGVKLVTGTRAVIPDGGLATNGSQTVVKLTDGSELSADLVIPATGQIPNNQFLRGLEASGDGPILSPTNGFIKVRPTLQFQDPAYSHLFAAGDIADSGAHKAARPGAGQAKVVAQNILAMVNGREPTENIVVNPPAIHLSLGLTKNMIFGNPNVTAGETEPRIVMRDDGKDDMNIESVWARRGVQVTDSREYHL</sequence>
<reference evidence="2" key="1">
    <citation type="submission" date="2020-03" db="EMBL/GenBank/DDBJ databases">
        <authorList>
            <person name="He L."/>
        </authorList>
    </citation>
    <scope>NUCLEOTIDE SEQUENCE</scope>
    <source>
        <strain evidence="2">CkLH20</strain>
    </source>
</reference>
<dbReference type="AlphaFoldDB" id="A0A9P6I4C9"/>
<feature type="domain" description="FAD/NAD(P)-binding" evidence="1">
    <location>
        <begin position="7"/>
        <end position="299"/>
    </location>
</feature>
<protein>
    <recommendedName>
        <fullName evidence="1">FAD/NAD(P)-binding domain-containing protein</fullName>
    </recommendedName>
</protein>
<evidence type="ECO:0000313" key="3">
    <source>
        <dbReference type="Proteomes" id="UP000781932"/>
    </source>
</evidence>
<dbReference type="EMBL" id="JAATWM020000025">
    <property type="protein sequence ID" value="KAF9874781.1"/>
    <property type="molecule type" value="Genomic_DNA"/>
</dbReference>
<dbReference type="InterPro" id="IPR036188">
    <property type="entry name" value="FAD/NAD-bd_sf"/>
</dbReference>
<dbReference type="PRINTS" id="PR00411">
    <property type="entry name" value="PNDRDTASEI"/>
</dbReference>
<dbReference type="GO" id="GO:0050660">
    <property type="term" value="F:flavin adenine dinucleotide binding"/>
    <property type="evidence" value="ECO:0007669"/>
    <property type="project" value="TreeGrafter"/>
</dbReference>
<dbReference type="Gene3D" id="3.50.50.100">
    <property type="match status" value="1"/>
</dbReference>
<dbReference type="Pfam" id="PF07992">
    <property type="entry name" value="Pyr_redox_2"/>
    <property type="match status" value="1"/>
</dbReference>
<dbReference type="Proteomes" id="UP000781932">
    <property type="component" value="Unassembled WGS sequence"/>
</dbReference>
<evidence type="ECO:0000313" key="2">
    <source>
        <dbReference type="EMBL" id="KAF9874781.1"/>
    </source>
</evidence>